<organism evidence="2 3">
    <name type="scientific">Roseospira goensis</name>
    <dbReference type="NCBI Taxonomy" id="391922"/>
    <lineage>
        <taxon>Bacteria</taxon>
        <taxon>Pseudomonadati</taxon>
        <taxon>Pseudomonadota</taxon>
        <taxon>Alphaproteobacteria</taxon>
        <taxon>Rhodospirillales</taxon>
        <taxon>Rhodospirillaceae</taxon>
        <taxon>Roseospira</taxon>
    </lineage>
</organism>
<dbReference type="PANTHER" id="PTHR30531:SF12">
    <property type="entry name" value="FLAGELLAR BIOSYNTHETIC PROTEIN FLHB"/>
    <property type="match status" value="1"/>
</dbReference>
<keyword evidence="2" id="KW-0966">Cell projection</keyword>
<comment type="similarity">
    <text evidence="1">Belongs to the type III secretion exporter family.</text>
</comment>
<proteinExistence type="inferred from homology"/>
<dbReference type="EMBL" id="JACIGI010000013">
    <property type="protein sequence ID" value="MBB4286147.1"/>
    <property type="molecule type" value="Genomic_DNA"/>
</dbReference>
<sequence>MSDRPRPDPDSASPRADAIAVALGYDPAGGRAPTVLASGRGALAEQILALAFAHGIKVREDADLAALLAAVDVDSEIPVEAMAAVAEILSYVYRANGRLAALVAPHDTAAVVMGTPGDQTDDAADAGERP</sequence>
<evidence type="ECO:0000313" key="3">
    <source>
        <dbReference type="Proteomes" id="UP000555728"/>
    </source>
</evidence>
<dbReference type="InterPro" id="IPR029025">
    <property type="entry name" value="T3SS_substrate_exporter_C"/>
</dbReference>
<dbReference type="Gene3D" id="3.40.1690.10">
    <property type="entry name" value="secretion proteins EscU"/>
    <property type="match status" value="1"/>
</dbReference>
<accession>A0A7W6RZV7</accession>
<dbReference type="SUPFAM" id="SSF160544">
    <property type="entry name" value="EscU C-terminal domain-like"/>
    <property type="match status" value="1"/>
</dbReference>
<evidence type="ECO:0000313" key="2">
    <source>
        <dbReference type="EMBL" id="MBB4286147.1"/>
    </source>
</evidence>
<evidence type="ECO:0000256" key="1">
    <source>
        <dbReference type="ARBA" id="ARBA00010690"/>
    </source>
</evidence>
<dbReference type="GO" id="GO:0009306">
    <property type="term" value="P:protein secretion"/>
    <property type="evidence" value="ECO:0007669"/>
    <property type="project" value="InterPro"/>
</dbReference>
<keyword evidence="2" id="KW-0969">Cilium</keyword>
<keyword evidence="2" id="KW-0282">Flagellum</keyword>
<comment type="caution">
    <text evidence="2">The sequence shown here is derived from an EMBL/GenBank/DDBJ whole genome shotgun (WGS) entry which is preliminary data.</text>
</comment>
<dbReference type="InterPro" id="IPR006135">
    <property type="entry name" value="T3SS_substrate_exporter"/>
</dbReference>
<dbReference type="Pfam" id="PF01312">
    <property type="entry name" value="Bac_export_2"/>
    <property type="match status" value="1"/>
</dbReference>
<reference evidence="2 3" key="1">
    <citation type="submission" date="2020-08" db="EMBL/GenBank/DDBJ databases">
        <title>Genome sequencing of Purple Non-Sulfur Bacteria from various extreme environments.</title>
        <authorList>
            <person name="Mayer M."/>
        </authorList>
    </citation>
    <scope>NUCLEOTIDE SEQUENCE [LARGE SCALE GENOMIC DNA]</scope>
    <source>
        <strain evidence="2 3">JA135</strain>
    </source>
</reference>
<protein>
    <submittedName>
        <fullName evidence="2">Flagellar biosynthesis protein</fullName>
    </submittedName>
</protein>
<gene>
    <name evidence="2" type="ORF">GGD88_001874</name>
</gene>
<dbReference type="GO" id="GO:0005886">
    <property type="term" value="C:plasma membrane"/>
    <property type="evidence" value="ECO:0007669"/>
    <property type="project" value="TreeGrafter"/>
</dbReference>
<name>A0A7W6RZV7_9PROT</name>
<keyword evidence="3" id="KW-1185">Reference proteome</keyword>
<dbReference type="Proteomes" id="UP000555728">
    <property type="component" value="Unassembled WGS sequence"/>
</dbReference>
<dbReference type="AlphaFoldDB" id="A0A7W6RZV7"/>
<dbReference type="RefSeq" id="WP_184434574.1">
    <property type="nucleotide sequence ID" value="NZ_JACIGI010000013.1"/>
</dbReference>
<dbReference type="PANTHER" id="PTHR30531">
    <property type="entry name" value="FLAGELLAR BIOSYNTHETIC PROTEIN FLHB"/>
    <property type="match status" value="1"/>
</dbReference>